<keyword evidence="2" id="KW-1185">Reference proteome</keyword>
<evidence type="ECO:0000313" key="2">
    <source>
        <dbReference type="Proteomes" id="UP000887458"/>
    </source>
</evidence>
<name>A0ABQ8J4D8_DERPT</name>
<proteinExistence type="predicted"/>
<evidence type="ECO:0000313" key="1">
    <source>
        <dbReference type="EMBL" id="KAH9417410.1"/>
    </source>
</evidence>
<sequence length="71" mass="8406">MNEFSIMNYGHDLMLLMITDDDDDDDDGGYMDIYGPEAMILLKDKIENPVVTFYRFVFFRHYSNLDLDFHG</sequence>
<comment type="caution">
    <text evidence="1">The sequence shown here is derived from an EMBL/GenBank/DDBJ whole genome shotgun (WGS) entry which is preliminary data.</text>
</comment>
<organism evidence="1 2">
    <name type="scientific">Dermatophagoides pteronyssinus</name>
    <name type="common">European house dust mite</name>
    <dbReference type="NCBI Taxonomy" id="6956"/>
    <lineage>
        <taxon>Eukaryota</taxon>
        <taxon>Metazoa</taxon>
        <taxon>Ecdysozoa</taxon>
        <taxon>Arthropoda</taxon>
        <taxon>Chelicerata</taxon>
        <taxon>Arachnida</taxon>
        <taxon>Acari</taxon>
        <taxon>Acariformes</taxon>
        <taxon>Sarcoptiformes</taxon>
        <taxon>Astigmata</taxon>
        <taxon>Psoroptidia</taxon>
        <taxon>Analgoidea</taxon>
        <taxon>Pyroglyphidae</taxon>
        <taxon>Dermatophagoidinae</taxon>
        <taxon>Dermatophagoides</taxon>
    </lineage>
</organism>
<dbReference type="EMBL" id="NJHN03000077">
    <property type="protein sequence ID" value="KAH9417410.1"/>
    <property type="molecule type" value="Genomic_DNA"/>
</dbReference>
<gene>
    <name evidence="1" type="ORF">DERP_007408</name>
</gene>
<reference evidence="1 2" key="2">
    <citation type="journal article" date="2022" name="Mol. Biol. Evol.">
        <title>Comparative Genomics Reveals Insights into the Divergent Evolution of Astigmatic Mites and Household Pest Adaptations.</title>
        <authorList>
            <person name="Xiong Q."/>
            <person name="Wan A.T."/>
            <person name="Liu X."/>
            <person name="Fung C.S."/>
            <person name="Xiao X."/>
            <person name="Malainual N."/>
            <person name="Hou J."/>
            <person name="Wang L."/>
            <person name="Wang M."/>
            <person name="Yang K.Y."/>
            <person name="Cui Y."/>
            <person name="Leung E.L."/>
            <person name="Nong W."/>
            <person name="Shin S.K."/>
            <person name="Au S.W."/>
            <person name="Jeong K.Y."/>
            <person name="Chew F.T."/>
            <person name="Hui J.H."/>
            <person name="Leung T.F."/>
            <person name="Tungtrongchitr A."/>
            <person name="Zhong N."/>
            <person name="Liu Z."/>
            <person name="Tsui S.K."/>
        </authorList>
    </citation>
    <scope>NUCLEOTIDE SEQUENCE [LARGE SCALE GENOMIC DNA]</scope>
    <source>
        <strain evidence="1">Derp</strain>
    </source>
</reference>
<accession>A0ABQ8J4D8</accession>
<dbReference type="Proteomes" id="UP000887458">
    <property type="component" value="Unassembled WGS sequence"/>
</dbReference>
<protein>
    <submittedName>
        <fullName evidence="1">Uncharacterized protein</fullName>
    </submittedName>
</protein>
<reference evidence="1 2" key="1">
    <citation type="journal article" date="2018" name="J. Allergy Clin. Immunol.">
        <title>High-quality assembly of Dermatophagoides pteronyssinus genome and transcriptome reveals a wide range of novel allergens.</title>
        <authorList>
            <person name="Liu X.Y."/>
            <person name="Yang K.Y."/>
            <person name="Wang M.Q."/>
            <person name="Kwok J.S."/>
            <person name="Zeng X."/>
            <person name="Yang Z."/>
            <person name="Xiao X.J."/>
            <person name="Lau C.P."/>
            <person name="Li Y."/>
            <person name="Huang Z.M."/>
            <person name="Ba J.G."/>
            <person name="Yim A.K."/>
            <person name="Ouyang C.Y."/>
            <person name="Ngai S.M."/>
            <person name="Chan T.F."/>
            <person name="Leung E.L."/>
            <person name="Liu L."/>
            <person name="Liu Z.G."/>
            <person name="Tsui S.K."/>
        </authorList>
    </citation>
    <scope>NUCLEOTIDE SEQUENCE [LARGE SCALE GENOMIC DNA]</scope>
    <source>
        <strain evidence="1">Derp</strain>
    </source>
</reference>